<evidence type="ECO:0000313" key="1">
    <source>
        <dbReference type="EMBL" id="GAF86785.1"/>
    </source>
</evidence>
<dbReference type="EMBL" id="BARS01015049">
    <property type="protein sequence ID" value="GAF86785.1"/>
    <property type="molecule type" value="Genomic_DNA"/>
</dbReference>
<dbReference type="AlphaFoldDB" id="X0UE69"/>
<proteinExistence type="predicted"/>
<comment type="caution">
    <text evidence="1">The sequence shown here is derived from an EMBL/GenBank/DDBJ whole genome shotgun (WGS) entry which is preliminary data.</text>
</comment>
<accession>X0UE69</accession>
<sequence>TTLETTNLWLKHRFKRRKKLKLMPLKRNMSVEDMGELIDFVVVWLAKDLGVVAPDPEMARAKETP</sequence>
<reference evidence="1" key="1">
    <citation type="journal article" date="2014" name="Front. Microbiol.">
        <title>High frequency of phylogenetically diverse reductive dehalogenase-homologous genes in deep subseafloor sedimentary metagenomes.</title>
        <authorList>
            <person name="Kawai M."/>
            <person name="Futagami T."/>
            <person name="Toyoda A."/>
            <person name="Takaki Y."/>
            <person name="Nishi S."/>
            <person name="Hori S."/>
            <person name="Arai W."/>
            <person name="Tsubouchi T."/>
            <person name="Morono Y."/>
            <person name="Uchiyama I."/>
            <person name="Ito T."/>
            <person name="Fujiyama A."/>
            <person name="Inagaki F."/>
            <person name="Takami H."/>
        </authorList>
    </citation>
    <scope>NUCLEOTIDE SEQUENCE</scope>
    <source>
        <strain evidence="1">Expedition CK06-06</strain>
    </source>
</reference>
<protein>
    <submittedName>
        <fullName evidence="1">Uncharacterized protein</fullName>
    </submittedName>
</protein>
<organism evidence="1">
    <name type="scientific">marine sediment metagenome</name>
    <dbReference type="NCBI Taxonomy" id="412755"/>
    <lineage>
        <taxon>unclassified sequences</taxon>
        <taxon>metagenomes</taxon>
        <taxon>ecological metagenomes</taxon>
    </lineage>
</organism>
<gene>
    <name evidence="1" type="ORF">S01H1_24981</name>
</gene>
<feature type="non-terminal residue" evidence="1">
    <location>
        <position position="1"/>
    </location>
</feature>
<name>X0UE69_9ZZZZ</name>